<protein>
    <recommendedName>
        <fullName evidence="3">Phage tail tape measure protein domain-containing protein</fullName>
    </recommendedName>
</protein>
<accession>A0A9E8VBT4</accession>
<name>A0A9E8VBT4_9CAUD</name>
<evidence type="ECO:0000256" key="2">
    <source>
        <dbReference type="ARBA" id="ARBA00022612"/>
    </source>
</evidence>
<keyword evidence="5" id="KW-1185">Reference proteome</keyword>
<dbReference type="PANTHER" id="PTHR37813:SF1">
    <property type="entry name" value="FELS-2 PROPHAGE PROTEIN"/>
    <property type="match status" value="1"/>
</dbReference>
<gene>
    <name evidence="4" type="ORF">FHOMOCKG_00085</name>
</gene>
<dbReference type="InterPro" id="IPR010090">
    <property type="entry name" value="Phage_tape_meas"/>
</dbReference>
<dbReference type="Pfam" id="PF10145">
    <property type="entry name" value="PhageMin_Tail"/>
    <property type="match status" value="1"/>
</dbReference>
<sequence length="1824" mass="205799">MVEKIEVVLEGVDRTQQAFATFRKNVESSVSELRKARADVLAYSESVKNAIKWQEMTAKQYVEATSQLREYDKYVRRMTTQIPENQQEQARWVKAIKEGLNPIEKYIANFKEISPLLDKVADKALNYNYTLLESTGYTKKGSKYTETLSNRFRRLARSFSEAQGPLYKWGRVFNHYLPIIFVGVYAFRNLEQKLEQITKAFADFESQLVVVERTTGMAHDTVERLGKIFLTLGEQLPVPLEGLEDIAITAGRLGIRGEANILAFTDAIVKMSNATVLSADSASNALARIANAMGIPIPYVENLGSSIDILANTSAANAEQIATVMRKAAGAAKTMELPASALAAMGATLVESGEEAARAGTRISRALVYASTKTGVMARQMGLSVKELRKRMEEDMLGVLLDYLKMLRDTPSKVERLSMAHEVFGMIGTKAIVKLANNYDTLEKHIKDAQDDMVYNITLEREYAKTLDTTAAKMQMLDNAIERQRIILGEKLAPVYFKMKEIVLSFFKALAGPEPIEYGNIVVSLGENLERLLTPSKSLLAISDKQTSFYEKSLEDMPHLIAYEDAFAKAINATSQYEFIGYTRAKQRYEEIKKNRRTIEESSRSLLSHAKAMMEDAAFTGSSIIQHAYLNKVMQGTIHFVSRYETGIQSLNKAKDLLLDLTLRGLGIQEAWDNALMQEIKNIEKDVKAHHGSAVEFLARADAVKEGAFSQIVFNDAMNKGMRVLAKYSPHMKRAVSLAGSLTKTLIEEGVASTELKNVWEKLGELLEERIELSTELSQVELQWNATTEHKLDLEAELSKIWEDQLDVISKLLEGSDNLAQSYFTLNDALQYLNGQYPTFESLTRGILASVEGAVVPIKALDLGIIKLGDILPSKYFKPLDILLKKHAKVVESFDELNAAELEYGAGSEEVIKARAKTQEAVDDYSKTLTEFAPLLTELNKKEKEWGLTESKRYMQIKDMAVLSKDELDTYKKAIDASSQYYSNLDRMMEIRDEIASLTQLQTRAERLWQDASRDSLTELEAYNKVLDMVGITEEKERETALKRIQEIMSSDRPLEERNRLLVDYIAGLLTVVEKKERLASVDAEINKLRTEGNRLLYENLQTLANTGYISGTVADDLKLLVSAAQDVAEISQEDKVALKDMIMSFIYVGKSTGTLDEQMQTLGETLRGFGFSFQYIPDNAETAMDETRLIIKDAMGGIVFDSSKEFQTIEDFINRLPENTKENLAKGVEKWGTLFEKAKVLNIAFSAPMEDVFRNQLVELTEIKGNLETIVQKGIKVTKVKSMHTGGKVEYTGLHLLHKGEIVVPEKIARQLGTSHSPIREDVISPIIKNNVEFGGFIVPLEDLKRLLSSLVNQPEVHSSVIKDVSNKEVLKDFRERGVGQQYIKKVMHDSNIIRKSSVVTSLLPINVSTSSPVLSLSLPRVDVKPSDMSVRIDTKIPRDRIIKTHLIDSHETFINGVQRNVIDKSDTNIIERTFSTISSYLRSNEIYENNREMLREVSHVFDNKVVRENNFIENLQTLKEAIFKDREVINNNIQNVRDNNVITRYSYIQKERINNFVEKNTTSLLRGGELPALNKEVVKEDHYKEKIITLRDNILKNVEALRYYNETVKPLTIKDHTPPIRQFDVEKELVTSQVNNLIEKSKILTLKEEAFSSNSEKITKDRIHEKLNVIKDIYFKSKELIKYNNIINNIKEQSIVPQTGLFQVEKGDIVIPEPRVNNLIENSLNLEALNSLLTSLKRLQGFSSNTNSSLREILKKGVLGSLQTGGSVGETGLYLLHEGEYVVPKSAPSQVLNIHIEHISLSPEYTAEKFLKDLESYRFSPL</sequence>
<dbReference type="Proteomes" id="UP001156237">
    <property type="component" value="Segment"/>
</dbReference>
<feature type="domain" description="Phage tail tape measure protein" evidence="3">
    <location>
        <begin position="230"/>
        <end position="425"/>
    </location>
</feature>
<keyword evidence="2" id="KW-1188">Viral release from host cell</keyword>
<dbReference type="GO" id="GO:0098003">
    <property type="term" value="P:viral tail assembly"/>
    <property type="evidence" value="ECO:0007669"/>
    <property type="project" value="UniProtKB-KW"/>
</dbReference>
<evidence type="ECO:0000313" key="5">
    <source>
        <dbReference type="Proteomes" id="UP001156237"/>
    </source>
</evidence>
<evidence type="ECO:0000259" key="3">
    <source>
        <dbReference type="Pfam" id="PF10145"/>
    </source>
</evidence>
<evidence type="ECO:0000313" key="4">
    <source>
        <dbReference type="EMBL" id="WAE39613.1"/>
    </source>
</evidence>
<proteinExistence type="predicted"/>
<dbReference type="PANTHER" id="PTHR37813">
    <property type="entry name" value="FELS-2 PROPHAGE PROTEIN"/>
    <property type="match status" value="1"/>
</dbReference>
<reference evidence="4 5" key="1">
    <citation type="submission" date="2022-10" db="EMBL/GenBank/DDBJ databases">
        <title>Evolutionary Diversification of Methanotrophic Ca. Methanophagales (ANME-1) and Their Expansive Virome.</title>
        <authorList>
            <person name="Laso-Perez R."/>
            <person name="Wu F."/>
            <person name="Cremiere A."/>
            <person name="Speth D.R."/>
            <person name="Magyar J.S."/>
            <person name="Krupovic M."/>
            <person name="Orphan V.J."/>
        </authorList>
    </citation>
    <scope>NUCLEOTIDE SEQUENCE [LARGE SCALE GENOMIC DNA]</scope>
</reference>
<evidence type="ECO:0000256" key="1">
    <source>
        <dbReference type="ARBA" id="ARBA00022465"/>
    </source>
</evidence>
<dbReference type="EMBL" id="OP880253">
    <property type="protein sequence ID" value="WAE39613.1"/>
    <property type="molecule type" value="Genomic_DNA"/>
</dbReference>
<dbReference type="NCBIfam" id="TIGR01760">
    <property type="entry name" value="tape_meas_TP901"/>
    <property type="match status" value="1"/>
</dbReference>
<keyword evidence="1" id="KW-1245">Viral tail assembly</keyword>
<organism evidence="4 5">
    <name type="scientific">Methanophagales virus GBV302</name>
    <dbReference type="NCBI Taxonomy" id="2999281"/>
    <lineage>
        <taxon>Viruses</taxon>
        <taxon>Duplodnaviria</taxon>
        <taxon>Heunggongvirae</taxon>
        <taxon>Uroviricota</taxon>
        <taxon>Caudoviricetes</taxon>
        <taxon>Nakonvirales</taxon>
        <taxon>Ekchuahviridae</taxon>
        <taxon>Kukulkanvirus</taxon>
        <taxon>Kukulkanvirus mexicoense</taxon>
    </lineage>
</organism>